<name>X1DV06_9ZZZZ</name>
<proteinExistence type="predicted"/>
<dbReference type="AlphaFoldDB" id="X1DV06"/>
<dbReference type="EMBL" id="BARU01000001">
    <property type="protein sequence ID" value="GAH24861.1"/>
    <property type="molecule type" value="Genomic_DNA"/>
</dbReference>
<organism evidence="1">
    <name type="scientific">marine sediment metagenome</name>
    <dbReference type="NCBI Taxonomy" id="412755"/>
    <lineage>
        <taxon>unclassified sequences</taxon>
        <taxon>metagenomes</taxon>
        <taxon>ecological metagenomes</taxon>
    </lineage>
</organism>
<gene>
    <name evidence="1" type="ORF">S03H2_00012</name>
</gene>
<sequence>MSEEYSHFTDFGEEETPLEGKKRKVDEILNTEILIIGFRIAKSKYYKDKNCLTLQFENDGTKYILFTSSEVLIKQTQKYEDKMPFYTTIRKVNNYYTMT</sequence>
<reference evidence="1" key="1">
    <citation type="journal article" date="2014" name="Front. Microbiol.">
        <title>High frequency of phylogenetically diverse reductive dehalogenase-homologous genes in deep subseafloor sedimentary metagenomes.</title>
        <authorList>
            <person name="Kawai M."/>
            <person name="Futagami T."/>
            <person name="Toyoda A."/>
            <person name="Takaki Y."/>
            <person name="Nishi S."/>
            <person name="Hori S."/>
            <person name="Arai W."/>
            <person name="Tsubouchi T."/>
            <person name="Morono Y."/>
            <person name="Uchiyama I."/>
            <person name="Ito T."/>
            <person name="Fujiyama A."/>
            <person name="Inagaki F."/>
            <person name="Takami H."/>
        </authorList>
    </citation>
    <scope>NUCLEOTIDE SEQUENCE</scope>
    <source>
        <strain evidence="1">Expedition CK06-06</strain>
    </source>
</reference>
<accession>X1DV06</accession>
<comment type="caution">
    <text evidence="1">The sequence shown here is derived from an EMBL/GenBank/DDBJ whole genome shotgun (WGS) entry which is preliminary data.</text>
</comment>
<protein>
    <submittedName>
        <fullName evidence="1">Uncharacterized protein</fullName>
    </submittedName>
</protein>
<evidence type="ECO:0000313" key="1">
    <source>
        <dbReference type="EMBL" id="GAH24861.1"/>
    </source>
</evidence>